<gene>
    <name evidence="6" type="primary">azoR</name>
    <name evidence="8" type="ORF">SMB34_19830</name>
</gene>
<reference evidence="8 9" key="1">
    <citation type="submission" date="2013-07" db="EMBL/GenBank/DDBJ databases">
        <title>Thalassospira permensis NBRC 106175 Genome Sequencing.</title>
        <authorList>
            <person name="Lai Q."/>
            <person name="Shao Z."/>
        </authorList>
    </citation>
    <scope>NUCLEOTIDE SEQUENCE [LARGE SCALE GENOMIC DNA]</scope>
    <source>
        <strain evidence="8 9">NBRC 106175</strain>
    </source>
</reference>
<comment type="function">
    <text evidence="6">Quinone reductase that provides resistance to thiol-specific stress caused by electrophilic quinones.</text>
</comment>
<comment type="cofactor">
    <cofactor evidence="6">
        <name>FMN</name>
        <dbReference type="ChEBI" id="CHEBI:58210"/>
    </cofactor>
    <text evidence="6">Binds 1 FMN per subunit.</text>
</comment>
<dbReference type="EC" id="1.7.1.17" evidence="6"/>
<organism evidence="8 9">
    <name type="scientific">Thalassospira permensis NBRC 106175</name>
    <dbReference type="NCBI Taxonomy" id="1353532"/>
    <lineage>
        <taxon>Bacteria</taxon>
        <taxon>Pseudomonadati</taxon>
        <taxon>Pseudomonadota</taxon>
        <taxon>Alphaproteobacteria</taxon>
        <taxon>Rhodospirillales</taxon>
        <taxon>Thalassospiraceae</taxon>
        <taxon>Thalassospira</taxon>
    </lineage>
</organism>
<dbReference type="PANTHER" id="PTHR43741:SF4">
    <property type="entry name" value="FMN-DEPENDENT NADH:QUINONE OXIDOREDUCTASE"/>
    <property type="match status" value="1"/>
</dbReference>
<keyword evidence="1 6" id="KW-0285">Flavoprotein</keyword>
<comment type="similarity">
    <text evidence="6">Belongs to the azoreductase type 1 family.</text>
</comment>
<dbReference type="EMBL" id="AUNC01000026">
    <property type="protein sequence ID" value="KEO55088.1"/>
    <property type="molecule type" value="Genomic_DNA"/>
</dbReference>
<name>A0ABR4TLL0_9PROT</name>
<feature type="domain" description="Flavodoxin-like fold" evidence="7">
    <location>
        <begin position="36"/>
        <end position="247"/>
    </location>
</feature>
<feature type="binding site" evidence="6">
    <location>
        <begin position="56"/>
        <end position="58"/>
    </location>
    <ligand>
        <name>FMN</name>
        <dbReference type="ChEBI" id="CHEBI:58210"/>
    </ligand>
</feature>
<evidence type="ECO:0000256" key="5">
    <source>
        <dbReference type="ARBA" id="ARBA00048542"/>
    </source>
</evidence>
<protein>
    <recommendedName>
        <fullName evidence="6">FMN dependent NADH:quinone oxidoreductase</fullName>
        <ecNumber evidence="6">1.6.5.-</ecNumber>
    </recommendedName>
    <alternativeName>
        <fullName evidence="6">Azo-dye reductase</fullName>
    </alternativeName>
    <alternativeName>
        <fullName evidence="6">FMN-dependent NADH-azo compound oxidoreductase</fullName>
    </alternativeName>
    <alternativeName>
        <fullName evidence="6">FMN-dependent NADH-azoreductase</fullName>
        <ecNumber evidence="6">1.7.1.17</ecNumber>
    </alternativeName>
</protein>
<keyword evidence="4 6" id="KW-0520">NAD</keyword>
<dbReference type="HAMAP" id="MF_01216">
    <property type="entry name" value="Azoreductase_type1"/>
    <property type="match status" value="1"/>
</dbReference>
<evidence type="ECO:0000313" key="8">
    <source>
        <dbReference type="EMBL" id="KEO55088.1"/>
    </source>
</evidence>
<evidence type="ECO:0000256" key="1">
    <source>
        <dbReference type="ARBA" id="ARBA00022630"/>
    </source>
</evidence>
<comment type="catalytic activity">
    <reaction evidence="6">
        <text>2 a quinone + NADH + H(+) = 2 a 1,4-benzosemiquinone + NAD(+)</text>
        <dbReference type="Rhea" id="RHEA:65952"/>
        <dbReference type="ChEBI" id="CHEBI:15378"/>
        <dbReference type="ChEBI" id="CHEBI:57540"/>
        <dbReference type="ChEBI" id="CHEBI:57945"/>
        <dbReference type="ChEBI" id="CHEBI:132124"/>
        <dbReference type="ChEBI" id="CHEBI:134225"/>
    </reaction>
</comment>
<comment type="function">
    <text evidence="6">Also exhibits azoreductase activity. Catalyzes the reductive cleavage of the azo bond in aromatic azo compounds to the corresponding amines.</text>
</comment>
<dbReference type="InterPro" id="IPR029039">
    <property type="entry name" value="Flavoprotein-like_sf"/>
</dbReference>
<comment type="caution">
    <text evidence="6">Lacks conserved residue(s) required for the propagation of feature annotation.</text>
</comment>
<keyword evidence="9" id="KW-1185">Reference proteome</keyword>
<dbReference type="InterPro" id="IPR050104">
    <property type="entry name" value="FMN-dep_NADH:Q_OxRdtase_AzoR1"/>
</dbReference>
<feature type="binding site" evidence="6">
    <location>
        <begin position="136"/>
        <end position="139"/>
    </location>
    <ligand>
        <name>FMN</name>
        <dbReference type="ChEBI" id="CHEBI:58210"/>
    </ligand>
</feature>
<evidence type="ECO:0000313" key="9">
    <source>
        <dbReference type="Proteomes" id="UP000027463"/>
    </source>
</evidence>
<dbReference type="PANTHER" id="PTHR43741">
    <property type="entry name" value="FMN-DEPENDENT NADH-AZOREDUCTASE 1"/>
    <property type="match status" value="1"/>
</dbReference>
<dbReference type="Proteomes" id="UP000027463">
    <property type="component" value="Unassembled WGS sequence"/>
</dbReference>
<evidence type="ECO:0000259" key="7">
    <source>
        <dbReference type="Pfam" id="PF02525"/>
    </source>
</evidence>
<proteinExistence type="inferred from homology"/>
<dbReference type="EC" id="1.6.5.-" evidence="6"/>
<dbReference type="Gene3D" id="3.40.50.360">
    <property type="match status" value="1"/>
</dbReference>
<evidence type="ECO:0000256" key="4">
    <source>
        <dbReference type="ARBA" id="ARBA00023027"/>
    </source>
</evidence>
<dbReference type="InterPro" id="IPR023048">
    <property type="entry name" value="NADH:quinone_OxRdtase_FMN_depd"/>
</dbReference>
<evidence type="ECO:0000256" key="2">
    <source>
        <dbReference type="ARBA" id="ARBA00022643"/>
    </source>
</evidence>
<comment type="catalytic activity">
    <reaction evidence="5">
        <text>N,N-dimethyl-1,4-phenylenediamine + anthranilate + 2 NAD(+) = 2-(4-dimethylaminophenyl)diazenylbenzoate + 2 NADH + 2 H(+)</text>
        <dbReference type="Rhea" id="RHEA:55872"/>
        <dbReference type="ChEBI" id="CHEBI:15378"/>
        <dbReference type="ChEBI" id="CHEBI:15783"/>
        <dbReference type="ChEBI" id="CHEBI:16567"/>
        <dbReference type="ChEBI" id="CHEBI:57540"/>
        <dbReference type="ChEBI" id="CHEBI:57945"/>
        <dbReference type="ChEBI" id="CHEBI:71579"/>
        <dbReference type="EC" id="1.7.1.17"/>
    </reaction>
    <physiologicalReaction direction="right-to-left" evidence="5">
        <dbReference type="Rhea" id="RHEA:55874"/>
    </physiologicalReaction>
</comment>
<comment type="caution">
    <text evidence="8">The sequence shown here is derived from an EMBL/GenBank/DDBJ whole genome shotgun (WGS) entry which is preliminary data.</text>
</comment>
<evidence type="ECO:0000256" key="6">
    <source>
        <dbReference type="HAMAP-Rule" id="MF_01216"/>
    </source>
</evidence>
<dbReference type="InterPro" id="IPR003680">
    <property type="entry name" value="Flavodoxin_fold"/>
</dbReference>
<evidence type="ECO:0000256" key="3">
    <source>
        <dbReference type="ARBA" id="ARBA00023002"/>
    </source>
</evidence>
<dbReference type="SUPFAM" id="SSF52218">
    <property type="entry name" value="Flavoproteins"/>
    <property type="match status" value="1"/>
</dbReference>
<comment type="subunit">
    <text evidence="6">Homodimer.</text>
</comment>
<dbReference type="Pfam" id="PF02525">
    <property type="entry name" value="Flavodoxin_2"/>
    <property type="match status" value="1"/>
</dbReference>
<keyword evidence="2 6" id="KW-0288">FMN</keyword>
<feature type="binding site" evidence="6">
    <location>
        <position position="43"/>
    </location>
    <ligand>
        <name>FMN</name>
        <dbReference type="ChEBI" id="CHEBI:58210"/>
    </ligand>
</feature>
<accession>A0ABR4TLL0</accession>
<sequence>MIKAYIQVKYGATQIETDEHRLSQIIINDQRCPMTTILHIDSSARPGRSDTRAHGSHSRRLTAKFIEQWRAARPDDEIIYRDVGANPPSPVTGDWVHAAFTKPEQREDWMHQVLAESDELLAELLRADVIVAGVPMYNFGMPAQMKAWIENIVRVGVTFGFDRSRDGVPYWPMLTGGKSLVVLSSRGDFGYDPGGRVAHLNHVEGGVFAPLEYIGITDQHSAAIEYDEFGDDRTQKSIADAEAKVKDIVLQLQARHTQDSDVAMTA</sequence>
<keyword evidence="3 6" id="KW-0560">Oxidoreductase</keyword>